<reference evidence="2" key="1">
    <citation type="journal article" date="2011" name="Nat. Biotechnol.">
        <title>The genomic sequence of the Chinese hamster ovary (CHO)-K1 cell line.</title>
        <authorList>
            <person name="Xu X."/>
            <person name="Nagarajan H."/>
            <person name="Lewis N.E."/>
            <person name="Pan S."/>
            <person name="Cai Z."/>
            <person name="Liu X."/>
            <person name="Chen W."/>
            <person name="Xie M."/>
            <person name="Wang W."/>
            <person name="Hammond S."/>
            <person name="Andersen M.R."/>
            <person name="Neff N."/>
            <person name="Passarelli B."/>
            <person name="Koh W."/>
            <person name="Fan H.C."/>
            <person name="Wang J."/>
            <person name="Gui Y."/>
            <person name="Lee K.H."/>
            <person name="Betenbaugh M.J."/>
            <person name="Quake S.R."/>
            <person name="Famili I."/>
            <person name="Palsson B.O."/>
            <person name="Wang J."/>
        </authorList>
    </citation>
    <scope>NUCLEOTIDE SEQUENCE [LARGE SCALE GENOMIC DNA]</scope>
    <source>
        <strain evidence="2">CHO K1 cell line</strain>
    </source>
</reference>
<dbReference type="AlphaFoldDB" id="G3H4W6"/>
<dbReference type="Proteomes" id="UP000001075">
    <property type="component" value="Unassembled WGS sequence"/>
</dbReference>
<organism evidence="1 2">
    <name type="scientific">Cricetulus griseus</name>
    <name type="common">Chinese hamster</name>
    <name type="synonym">Cricetulus barabensis griseus</name>
    <dbReference type="NCBI Taxonomy" id="10029"/>
    <lineage>
        <taxon>Eukaryota</taxon>
        <taxon>Metazoa</taxon>
        <taxon>Chordata</taxon>
        <taxon>Craniata</taxon>
        <taxon>Vertebrata</taxon>
        <taxon>Euteleostomi</taxon>
        <taxon>Mammalia</taxon>
        <taxon>Eutheria</taxon>
        <taxon>Euarchontoglires</taxon>
        <taxon>Glires</taxon>
        <taxon>Rodentia</taxon>
        <taxon>Myomorpha</taxon>
        <taxon>Muroidea</taxon>
        <taxon>Cricetidae</taxon>
        <taxon>Cricetinae</taxon>
        <taxon>Cricetulus</taxon>
    </lineage>
</organism>
<name>G3H4W6_CRIGR</name>
<accession>G3H4W6</accession>
<evidence type="ECO:0000313" key="1">
    <source>
        <dbReference type="EMBL" id="EGV95343.1"/>
    </source>
</evidence>
<dbReference type="InParanoid" id="G3H4W6"/>
<dbReference type="EMBL" id="JH000147">
    <property type="protein sequence ID" value="EGV95343.1"/>
    <property type="molecule type" value="Genomic_DNA"/>
</dbReference>
<protein>
    <submittedName>
        <fullName evidence="1">Uncharacterized protein</fullName>
    </submittedName>
</protein>
<gene>
    <name evidence="1" type="ORF">I79_005329</name>
</gene>
<sequence>MTALIPIDKCTLHPSSRKPFFATEIIIENHNQSICRVVEPNLNGYIFAVNLCLLVTLEAIPVKSRHHDCLNENKENTKEYVKLHRQKPTRPQCYTKNYRQLNKAEDWERWFSPE</sequence>
<proteinExistence type="predicted"/>
<evidence type="ECO:0000313" key="2">
    <source>
        <dbReference type="Proteomes" id="UP000001075"/>
    </source>
</evidence>